<feature type="region of interest" description="Disordered" evidence="2">
    <location>
        <begin position="423"/>
        <end position="447"/>
    </location>
</feature>
<evidence type="ECO:0000256" key="1">
    <source>
        <dbReference type="SAM" id="Coils"/>
    </source>
</evidence>
<feature type="coiled-coil region" evidence="1">
    <location>
        <begin position="481"/>
        <end position="515"/>
    </location>
</feature>
<proteinExistence type="predicted"/>
<evidence type="ECO:0000313" key="4">
    <source>
        <dbReference type="Proteomes" id="UP001479436"/>
    </source>
</evidence>
<dbReference type="Proteomes" id="UP001479436">
    <property type="component" value="Unassembled WGS sequence"/>
</dbReference>
<organism evidence="3 4">
    <name type="scientific">Basidiobolus ranarum</name>
    <dbReference type="NCBI Taxonomy" id="34480"/>
    <lineage>
        <taxon>Eukaryota</taxon>
        <taxon>Fungi</taxon>
        <taxon>Fungi incertae sedis</taxon>
        <taxon>Zoopagomycota</taxon>
        <taxon>Entomophthoromycotina</taxon>
        <taxon>Basidiobolomycetes</taxon>
        <taxon>Basidiobolales</taxon>
        <taxon>Basidiobolaceae</taxon>
        <taxon>Basidiobolus</taxon>
    </lineage>
</organism>
<sequence>MEQFESDIYQEYDDVIPPDSLHDVKRRLEELSYTTDDSFLEEINVEKQRITKLKEQESSNGKRRLPTWNELESKLEEYEKLNYDLQLRVQCMMEYLHKTRPERVKQLLFESFKWERDRKVLEDNLAKANKDLEEFKGTPTQKQLIRNLTHEVDNLKTDLDIYKDQMVQQENEKEHMSKKFDSEIQFLRKTIEGLESQTQEAKARIEVELAQKTKAYEELESLRNQYSKDLKQWSSNAAQFQSSDAGNIKEMAVGYPLSLHNIQTQPISNHKGLAMAESNLGSQPISTKQTHDVKIQKRNELLETIFYLVESIDKKKGEDKSIVKIDINTDFERFATALAEKMYELIDHKTVYYQHLAQIKEECFLGIKLFLKAVEERLKDIYATDKLFACAGELKSKWQSLISLVQKDIEKVKKSFLQLEQVHNTKENNEPPHMENSKPPTQDNKLENQNTSHKELYQAMSRIHELETILDKKESSSRDELLAMKKKITQLNETIRNLERKCQTYEASNSREKELLRLETRNPPLEHSLKKLTELHDPDHRGLTLEISQKEITIDPIELEQERSKSQALERQLSANVREISRLKHKIKQRDIILRKITTQLELVNERKEDVEKVILRQVKNDLDIALGHGQKDSTDLP</sequence>
<protein>
    <submittedName>
        <fullName evidence="3">Uncharacterized protein</fullName>
    </submittedName>
</protein>
<accession>A0ABR2VXM3</accession>
<gene>
    <name evidence="3" type="ORF">K7432_009109</name>
</gene>
<reference evidence="3 4" key="1">
    <citation type="submission" date="2023-04" db="EMBL/GenBank/DDBJ databases">
        <title>Genome of Basidiobolus ranarum AG-B5.</title>
        <authorList>
            <person name="Stajich J.E."/>
            <person name="Carter-House D."/>
            <person name="Gryganskyi A."/>
        </authorList>
    </citation>
    <scope>NUCLEOTIDE SEQUENCE [LARGE SCALE GENOMIC DNA]</scope>
    <source>
        <strain evidence="3 4">AG-B5</strain>
    </source>
</reference>
<keyword evidence="4" id="KW-1185">Reference proteome</keyword>
<evidence type="ECO:0000313" key="3">
    <source>
        <dbReference type="EMBL" id="KAK9709314.1"/>
    </source>
</evidence>
<feature type="coiled-coil region" evidence="1">
    <location>
        <begin position="118"/>
        <end position="236"/>
    </location>
</feature>
<feature type="compositionally biased region" description="Basic and acidic residues" evidence="2">
    <location>
        <begin position="423"/>
        <end position="436"/>
    </location>
</feature>
<keyword evidence="1" id="KW-0175">Coiled coil</keyword>
<comment type="caution">
    <text evidence="3">The sequence shown here is derived from an EMBL/GenBank/DDBJ whole genome shotgun (WGS) entry which is preliminary data.</text>
</comment>
<dbReference type="EMBL" id="JASJQH010007417">
    <property type="protein sequence ID" value="KAK9709314.1"/>
    <property type="molecule type" value="Genomic_DNA"/>
</dbReference>
<feature type="coiled-coil region" evidence="1">
    <location>
        <begin position="559"/>
        <end position="614"/>
    </location>
</feature>
<evidence type="ECO:0000256" key="2">
    <source>
        <dbReference type="SAM" id="MobiDB-lite"/>
    </source>
</evidence>
<feature type="compositionally biased region" description="Polar residues" evidence="2">
    <location>
        <begin position="438"/>
        <end position="447"/>
    </location>
</feature>
<name>A0ABR2VXM3_9FUNG</name>